<feature type="region of interest" description="Disordered" evidence="1">
    <location>
        <begin position="1"/>
        <end position="42"/>
    </location>
</feature>
<evidence type="ECO:0000313" key="2">
    <source>
        <dbReference type="EMBL" id="CAB9497694.1"/>
    </source>
</evidence>
<sequence>MCRSTDNAHSPSFVRKRRSPSLDNRASSGSGGDDDTTATTADISDNGLRKRVSFDDTVLIYHSERLSSEEKRQVFYRPADYRRFRSDSCLEVLDQQVHLSPLAEIFQNVFGVKARSRSQQLAAAIPHSTGSSRPGTPRPTATDYPWMENYYPQATTAQETPRSVVSPPPVTTDEFVDSRERQTIRELAFLIP</sequence>
<comment type="caution">
    <text evidence="2">The sequence shown here is derived from an EMBL/GenBank/DDBJ whole genome shotgun (WGS) entry which is preliminary data.</text>
</comment>
<accession>A0A9N8D7U5</accession>
<feature type="compositionally biased region" description="Polar residues" evidence="1">
    <location>
        <begin position="1"/>
        <end position="10"/>
    </location>
</feature>
<gene>
    <name evidence="2" type="ORF">SEMRO_24_G016380.1</name>
</gene>
<feature type="region of interest" description="Disordered" evidence="1">
    <location>
        <begin position="155"/>
        <end position="176"/>
    </location>
</feature>
<evidence type="ECO:0000313" key="3">
    <source>
        <dbReference type="Proteomes" id="UP001153069"/>
    </source>
</evidence>
<protein>
    <submittedName>
        <fullName evidence="2">Uncharacterized protein</fullName>
    </submittedName>
</protein>
<reference evidence="2" key="1">
    <citation type="submission" date="2020-06" db="EMBL/GenBank/DDBJ databases">
        <authorList>
            <consortium name="Plant Systems Biology data submission"/>
        </authorList>
    </citation>
    <scope>NUCLEOTIDE SEQUENCE</scope>
    <source>
        <strain evidence="2">D6</strain>
    </source>
</reference>
<dbReference type="EMBL" id="CAICTM010000024">
    <property type="protein sequence ID" value="CAB9497694.1"/>
    <property type="molecule type" value="Genomic_DNA"/>
</dbReference>
<organism evidence="2 3">
    <name type="scientific">Seminavis robusta</name>
    <dbReference type="NCBI Taxonomy" id="568900"/>
    <lineage>
        <taxon>Eukaryota</taxon>
        <taxon>Sar</taxon>
        <taxon>Stramenopiles</taxon>
        <taxon>Ochrophyta</taxon>
        <taxon>Bacillariophyta</taxon>
        <taxon>Bacillariophyceae</taxon>
        <taxon>Bacillariophycidae</taxon>
        <taxon>Naviculales</taxon>
        <taxon>Naviculaceae</taxon>
        <taxon>Seminavis</taxon>
    </lineage>
</organism>
<evidence type="ECO:0000256" key="1">
    <source>
        <dbReference type="SAM" id="MobiDB-lite"/>
    </source>
</evidence>
<proteinExistence type="predicted"/>
<keyword evidence="3" id="KW-1185">Reference proteome</keyword>
<name>A0A9N8D7U5_9STRA</name>
<dbReference type="AlphaFoldDB" id="A0A9N8D7U5"/>
<dbReference type="Proteomes" id="UP001153069">
    <property type="component" value="Unassembled WGS sequence"/>
</dbReference>